<feature type="compositionally biased region" description="Low complexity" evidence="1">
    <location>
        <begin position="318"/>
        <end position="327"/>
    </location>
</feature>
<reference evidence="2" key="1">
    <citation type="submission" date="2021-09" db="EMBL/GenBank/DDBJ databases">
        <title>A high-quality genome of the endoparasitic fungus Hirsutella rhossiliensis with a comparison of Hirsutella genomes reveals transposable elements contributing to genome size variation.</title>
        <authorList>
            <person name="Lin R."/>
            <person name="Jiao Y."/>
            <person name="Sun X."/>
            <person name="Ling J."/>
            <person name="Xie B."/>
            <person name="Cheng X."/>
        </authorList>
    </citation>
    <scope>NUCLEOTIDE SEQUENCE</scope>
    <source>
        <strain evidence="2">HR02</strain>
    </source>
</reference>
<feature type="compositionally biased region" description="Polar residues" evidence="1">
    <location>
        <begin position="178"/>
        <end position="189"/>
    </location>
</feature>
<feature type="region of interest" description="Disordered" evidence="1">
    <location>
        <begin position="549"/>
        <end position="580"/>
    </location>
</feature>
<proteinExistence type="predicted"/>
<dbReference type="RefSeq" id="XP_044723102.1">
    <property type="nucleotide sequence ID" value="XM_044862076.1"/>
</dbReference>
<evidence type="ECO:0000313" key="3">
    <source>
        <dbReference type="Proteomes" id="UP000824596"/>
    </source>
</evidence>
<organism evidence="2 3">
    <name type="scientific">Hirsutella rhossiliensis</name>
    <dbReference type="NCBI Taxonomy" id="111463"/>
    <lineage>
        <taxon>Eukaryota</taxon>
        <taxon>Fungi</taxon>
        <taxon>Dikarya</taxon>
        <taxon>Ascomycota</taxon>
        <taxon>Pezizomycotina</taxon>
        <taxon>Sordariomycetes</taxon>
        <taxon>Hypocreomycetidae</taxon>
        <taxon>Hypocreales</taxon>
        <taxon>Ophiocordycipitaceae</taxon>
        <taxon>Hirsutella</taxon>
    </lineage>
</organism>
<dbReference type="Proteomes" id="UP000824596">
    <property type="component" value="Unassembled WGS sequence"/>
</dbReference>
<sequence length="589" mass="63188">MSTSAKEHSSGVIDSPPTPAAEASGSDAGRDIDDALDFLSPHQKAAPNSLPSVNRLRPKGSFTSYHKPLRSETPTSSTSTPGISQREQAVRSTTPSDTGSDTGVIGIGMALGSPTHPPDYAITPWQPFLPTMTTTVESLSSFKDDPSKSKSRKWGIFTRTRSKRSKIPDARLRDDPTSSRSASPVQQPPKQLDNVAQDGRDAAFSPRRKPLAKSRTDPTMGERTSSPRAVLTRRGTSSPLARDAGDKTGQRHKDTRDFRSPSPGSPYSDQLLDISIPDVTMERYSIMFGHLIENRSTTSLLARRRDRLKSIQEDEGLAQQSASSGPSPGTPALESNVSPKQLASPESAPGPRLSPRQRSSTFPAALSAPPQTSLKTKGESQEQFGTPLHVAASTRLGGGKEKAAATTSLPAERPRLISKFHQRSSSDQGLAPTPSPLAVDTRLQVSTRSPSVAADTRLQVSTRSPSVESKISPRTWNTAHPPLSPPQAAPSPPPAVRPLPASSARSGTPSDQEPDMAPAQDPVEVSIARQISVSRQQQALLGPLQKQLPQSKCVNETKSSRPRFIDPWQDPKASPALHRMSERVVVEGR</sequence>
<dbReference type="GeneID" id="68352734"/>
<dbReference type="EMBL" id="JAIZPD010000003">
    <property type="protein sequence ID" value="KAH0965589.1"/>
    <property type="molecule type" value="Genomic_DNA"/>
</dbReference>
<feature type="compositionally biased region" description="Low complexity" evidence="1">
    <location>
        <begin position="92"/>
        <end position="103"/>
    </location>
</feature>
<comment type="caution">
    <text evidence="2">The sequence shown here is derived from an EMBL/GenBank/DDBJ whole genome shotgun (WGS) entry which is preliminary data.</text>
</comment>
<feature type="region of interest" description="Disordered" evidence="1">
    <location>
        <begin position="1"/>
        <end position="126"/>
    </location>
</feature>
<accession>A0A9P8N2D3</accession>
<feature type="compositionally biased region" description="Low complexity" evidence="1">
    <location>
        <begin position="71"/>
        <end position="81"/>
    </location>
</feature>
<feature type="compositionally biased region" description="Pro residues" evidence="1">
    <location>
        <begin position="482"/>
        <end position="497"/>
    </location>
</feature>
<feature type="compositionally biased region" description="Basic and acidic residues" evidence="1">
    <location>
        <begin position="166"/>
        <end position="177"/>
    </location>
</feature>
<protein>
    <submittedName>
        <fullName evidence="2">Uncharacterized protein</fullName>
    </submittedName>
</protein>
<gene>
    <name evidence="2" type="ORF">HRG_03605</name>
</gene>
<feature type="compositionally biased region" description="Polar residues" evidence="1">
    <location>
        <begin position="458"/>
        <end position="478"/>
    </location>
</feature>
<dbReference type="OrthoDB" id="5404004at2759"/>
<evidence type="ECO:0000256" key="1">
    <source>
        <dbReference type="SAM" id="MobiDB-lite"/>
    </source>
</evidence>
<dbReference type="AlphaFoldDB" id="A0A9P8N2D3"/>
<feature type="compositionally biased region" description="Basic and acidic residues" evidence="1">
    <location>
        <begin position="243"/>
        <end position="259"/>
    </location>
</feature>
<feature type="compositionally biased region" description="Polar residues" evidence="1">
    <location>
        <begin position="82"/>
        <end position="91"/>
    </location>
</feature>
<feature type="region of interest" description="Disordered" evidence="1">
    <location>
        <begin position="295"/>
        <end position="524"/>
    </location>
</feature>
<feature type="region of interest" description="Disordered" evidence="1">
    <location>
        <begin position="138"/>
        <end position="273"/>
    </location>
</feature>
<evidence type="ECO:0000313" key="2">
    <source>
        <dbReference type="EMBL" id="KAH0965589.1"/>
    </source>
</evidence>
<keyword evidence="3" id="KW-1185">Reference proteome</keyword>
<name>A0A9P8N2D3_9HYPO</name>